<name>A0ABR8A1K1_9CYAN</name>
<organism evidence="1 2">
    <name type="scientific">Pseudanabaena mucicola FACHB-723</name>
    <dbReference type="NCBI Taxonomy" id="2692860"/>
    <lineage>
        <taxon>Bacteria</taxon>
        <taxon>Bacillati</taxon>
        <taxon>Cyanobacteriota</taxon>
        <taxon>Cyanophyceae</taxon>
        <taxon>Pseudanabaenales</taxon>
        <taxon>Pseudanabaenaceae</taxon>
        <taxon>Pseudanabaena</taxon>
    </lineage>
</organism>
<dbReference type="EMBL" id="JACJQB010000058">
    <property type="protein sequence ID" value="MBD2189888.1"/>
    <property type="molecule type" value="Genomic_DNA"/>
</dbReference>
<evidence type="ECO:0000313" key="1">
    <source>
        <dbReference type="EMBL" id="MBD2189888.1"/>
    </source>
</evidence>
<gene>
    <name evidence="1" type="ORF">H6F41_17290</name>
</gene>
<sequence length="60" mass="6962">MSRINVRPAMLRYTDARLGCLCEAGFSFEMVDRAWNAIDSHIYGFTLQRDCQEDCVKSRN</sequence>
<protein>
    <submittedName>
        <fullName evidence="1">Uncharacterized protein</fullName>
    </submittedName>
</protein>
<comment type="caution">
    <text evidence="1">The sequence shown here is derived from an EMBL/GenBank/DDBJ whole genome shotgun (WGS) entry which is preliminary data.</text>
</comment>
<evidence type="ECO:0000313" key="2">
    <source>
        <dbReference type="Proteomes" id="UP000642094"/>
    </source>
</evidence>
<dbReference type="Proteomes" id="UP000642094">
    <property type="component" value="Unassembled WGS sequence"/>
</dbReference>
<dbReference type="SUPFAM" id="SSF48498">
    <property type="entry name" value="Tetracyclin repressor-like, C-terminal domain"/>
    <property type="match status" value="1"/>
</dbReference>
<dbReference type="InterPro" id="IPR036271">
    <property type="entry name" value="Tet_transcr_reg_TetR-rel_C_sf"/>
</dbReference>
<keyword evidence="2" id="KW-1185">Reference proteome</keyword>
<proteinExistence type="predicted"/>
<dbReference type="Gene3D" id="1.10.357.10">
    <property type="entry name" value="Tetracycline Repressor, domain 2"/>
    <property type="match status" value="1"/>
</dbReference>
<accession>A0ABR8A1K1</accession>
<reference evidence="1 2" key="1">
    <citation type="journal article" date="2020" name="ISME J.">
        <title>Comparative genomics reveals insights into cyanobacterial evolution and habitat adaptation.</title>
        <authorList>
            <person name="Chen M.Y."/>
            <person name="Teng W.K."/>
            <person name="Zhao L."/>
            <person name="Hu C.X."/>
            <person name="Zhou Y.K."/>
            <person name="Han B.P."/>
            <person name="Song L.R."/>
            <person name="Shu W.S."/>
        </authorList>
    </citation>
    <scope>NUCLEOTIDE SEQUENCE [LARGE SCALE GENOMIC DNA]</scope>
    <source>
        <strain evidence="1 2">FACHB-723</strain>
    </source>
</reference>